<dbReference type="Proteomes" id="UP001642484">
    <property type="component" value="Unassembled WGS sequence"/>
</dbReference>
<feature type="non-terminal residue" evidence="1">
    <location>
        <position position="1"/>
    </location>
</feature>
<protein>
    <submittedName>
        <fullName evidence="1">Uncharacterized protein</fullName>
    </submittedName>
</protein>
<gene>
    <name evidence="1" type="ORF">CCMP2556_LOCUS3994</name>
</gene>
<comment type="caution">
    <text evidence="1">The sequence shown here is derived from an EMBL/GenBank/DDBJ whole genome shotgun (WGS) entry which is preliminary data.</text>
</comment>
<sequence>QNTLMRCRGPGQWREYRLGTQVIPLYLENQPKDASRTVQLPLTEVVHRTTKSLTAKNAMPRLTEAIAAMVKEADSPTGRIREERFRNVLEEVASQVLDTDEVQAIFPEKSGATQG</sequence>
<reference evidence="1 2" key="1">
    <citation type="submission" date="2024-02" db="EMBL/GenBank/DDBJ databases">
        <authorList>
            <person name="Chen Y."/>
            <person name="Shah S."/>
            <person name="Dougan E. K."/>
            <person name="Thang M."/>
            <person name="Chan C."/>
        </authorList>
    </citation>
    <scope>NUCLEOTIDE SEQUENCE [LARGE SCALE GENOMIC DNA]</scope>
</reference>
<evidence type="ECO:0000313" key="2">
    <source>
        <dbReference type="Proteomes" id="UP001642484"/>
    </source>
</evidence>
<dbReference type="EMBL" id="CAXAMN010001603">
    <property type="protein sequence ID" value="CAK8995342.1"/>
    <property type="molecule type" value="Genomic_DNA"/>
</dbReference>
<name>A0ABP0I059_9DINO</name>
<evidence type="ECO:0000313" key="1">
    <source>
        <dbReference type="EMBL" id="CAK8995342.1"/>
    </source>
</evidence>
<organism evidence="1 2">
    <name type="scientific">Durusdinium trenchii</name>
    <dbReference type="NCBI Taxonomy" id="1381693"/>
    <lineage>
        <taxon>Eukaryota</taxon>
        <taxon>Sar</taxon>
        <taxon>Alveolata</taxon>
        <taxon>Dinophyceae</taxon>
        <taxon>Suessiales</taxon>
        <taxon>Symbiodiniaceae</taxon>
        <taxon>Durusdinium</taxon>
    </lineage>
</organism>
<keyword evidence="2" id="KW-1185">Reference proteome</keyword>
<proteinExistence type="predicted"/>
<accession>A0ABP0I059</accession>